<dbReference type="InterPro" id="IPR002500">
    <property type="entry name" value="PAPS_reduct_dom"/>
</dbReference>
<evidence type="ECO:0000313" key="5">
    <source>
        <dbReference type="Proteomes" id="UP000235114"/>
    </source>
</evidence>
<reference evidence="3 5" key="2">
    <citation type="submission" date="2017-12" db="EMBL/GenBank/DDBJ databases">
        <title>Comparative Functional Genomics of Dry Heat Resistant strains isolated from the Viking Spacecraft.</title>
        <authorList>
            <person name="Seuylemezian A."/>
            <person name="Cooper K."/>
            <person name="Vaishampayan P."/>
        </authorList>
    </citation>
    <scope>NUCLEOTIDE SEQUENCE [LARGE SCALE GENOMIC DNA]</scope>
    <source>
        <strain evidence="3 5">ATCC 29669</strain>
    </source>
</reference>
<evidence type="ECO:0000313" key="3">
    <source>
        <dbReference type="EMBL" id="PLS00796.1"/>
    </source>
</evidence>
<evidence type="ECO:0000313" key="4">
    <source>
        <dbReference type="Proteomes" id="UP000234951"/>
    </source>
</evidence>
<dbReference type="Proteomes" id="UP000234951">
    <property type="component" value="Unassembled WGS sequence"/>
</dbReference>
<dbReference type="InterPro" id="IPR014729">
    <property type="entry name" value="Rossmann-like_a/b/a_fold"/>
</dbReference>
<sequence>MLKSNRVSLRRRVNVTDIFKPGEIESLIDQGAIFYLSHSGGKDSQAMYALLKEIIPTDQLVVVHSNLGEVEWPGVIEHIKSTTSHQVNVVQATKTFLQMVEERGMWPSAAYRQCTSDLKRGPIFKFIRNDLKQHGATIAINCMGLRAQESSARAKKVPFSYNKQESVNGRVVRHVYNWLPIFYFSTEEVFQTISDAGQKPFWAYQRNERLSCVFCIMGCVNDLRHGAEQRPELFKRYVELEKKIGHTMFMKGKEPISLEDHIGLTIS</sequence>
<name>A0A2N5GPK6_9BACI</name>
<dbReference type="AlphaFoldDB" id="A0A2N5GPK6"/>
<evidence type="ECO:0000259" key="1">
    <source>
        <dbReference type="Pfam" id="PF01507"/>
    </source>
</evidence>
<proteinExistence type="predicted"/>
<gene>
    <name evidence="2" type="ORF">CU635_06115</name>
    <name evidence="3" type="ORF">CVD25_01005</name>
</gene>
<dbReference type="Pfam" id="PF01507">
    <property type="entry name" value="PAPS_reduct"/>
    <property type="match status" value="1"/>
</dbReference>
<organism evidence="2 4">
    <name type="scientific">Bacillus canaveralius</name>
    <dbReference type="NCBI Taxonomy" id="1403243"/>
    <lineage>
        <taxon>Bacteria</taxon>
        <taxon>Bacillati</taxon>
        <taxon>Bacillota</taxon>
        <taxon>Bacilli</taxon>
        <taxon>Bacillales</taxon>
        <taxon>Bacillaceae</taxon>
        <taxon>Bacillus</taxon>
    </lineage>
</organism>
<dbReference type="PANTHER" id="PTHR43196">
    <property type="entry name" value="SULFATE ADENYLYLTRANSFERASE SUBUNIT 2"/>
    <property type="match status" value="1"/>
</dbReference>
<dbReference type="EMBL" id="PGVD01000003">
    <property type="protein sequence ID" value="PLS00796.1"/>
    <property type="molecule type" value="Genomic_DNA"/>
</dbReference>
<dbReference type="InterPro" id="IPR050128">
    <property type="entry name" value="Sulfate_adenylyltrnsfr_sub2"/>
</dbReference>
<dbReference type="OrthoDB" id="9772814at2"/>
<dbReference type="GO" id="GO:0003824">
    <property type="term" value="F:catalytic activity"/>
    <property type="evidence" value="ECO:0007669"/>
    <property type="project" value="InterPro"/>
</dbReference>
<dbReference type="SUPFAM" id="SSF52402">
    <property type="entry name" value="Adenine nucleotide alpha hydrolases-like"/>
    <property type="match status" value="1"/>
</dbReference>
<evidence type="ECO:0000313" key="2">
    <source>
        <dbReference type="EMBL" id="PLR84644.1"/>
    </source>
</evidence>
<dbReference type="Proteomes" id="UP000235114">
    <property type="component" value="Unassembled WGS sequence"/>
</dbReference>
<protein>
    <submittedName>
        <fullName evidence="2">Phosphoadenosine phosphosulfate reductase</fullName>
    </submittedName>
</protein>
<reference evidence="2 4" key="1">
    <citation type="submission" date="2017-11" db="EMBL/GenBank/DDBJ databases">
        <title>Comparitive Functional Genomics of Dry Heat Resistant strains isolated from the Viking Spacecraft.</title>
        <authorList>
            <person name="Seuylemezian A."/>
            <person name="Cooper K."/>
            <person name="Vaishampayan P."/>
        </authorList>
    </citation>
    <scope>NUCLEOTIDE SEQUENCE [LARGE SCALE GENOMIC DNA]</scope>
    <source>
        <strain evidence="2 4">M4.6</strain>
    </source>
</reference>
<feature type="domain" description="Phosphoadenosine phosphosulphate reductase" evidence="1">
    <location>
        <begin position="36"/>
        <end position="199"/>
    </location>
</feature>
<dbReference type="EMBL" id="PGVA01000012">
    <property type="protein sequence ID" value="PLR84644.1"/>
    <property type="molecule type" value="Genomic_DNA"/>
</dbReference>
<accession>A0A2N5GPK6</accession>
<keyword evidence="5" id="KW-1185">Reference proteome</keyword>
<comment type="caution">
    <text evidence="2">The sequence shown here is derived from an EMBL/GenBank/DDBJ whole genome shotgun (WGS) entry which is preliminary data.</text>
</comment>
<dbReference type="PANTHER" id="PTHR43196:SF2">
    <property type="entry name" value="PHOSPHOADENOSINE PHOSPHOSULFATE REDUCTASE"/>
    <property type="match status" value="1"/>
</dbReference>
<dbReference type="Gene3D" id="3.40.50.620">
    <property type="entry name" value="HUPs"/>
    <property type="match status" value="1"/>
</dbReference>